<accession>A0A956SE15</accession>
<evidence type="ECO:0000256" key="4">
    <source>
        <dbReference type="ARBA" id="ARBA00022692"/>
    </source>
</evidence>
<dbReference type="GO" id="GO:0044038">
    <property type="term" value="P:cell wall macromolecule biosynthetic process"/>
    <property type="evidence" value="ECO:0007669"/>
    <property type="project" value="TreeGrafter"/>
</dbReference>
<name>A0A956SE15_UNCEI</name>
<feature type="transmembrane region" description="Helical" evidence="7">
    <location>
        <begin position="185"/>
        <end position="209"/>
    </location>
</feature>
<dbReference type="GO" id="GO:0005886">
    <property type="term" value="C:plasma membrane"/>
    <property type="evidence" value="ECO:0007669"/>
    <property type="project" value="UniProtKB-SubCell"/>
</dbReference>
<dbReference type="EMBL" id="JAGQHS010000034">
    <property type="protein sequence ID" value="MCA9755839.1"/>
    <property type="molecule type" value="Genomic_DNA"/>
</dbReference>
<evidence type="ECO:0000256" key="2">
    <source>
        <dbReference type="ARBA" id="ARBA00022475"/>
    </source>
</evidence>
<feature type="transmembrane region" description="Helical" evidence="7">
    <location>
        <begin position="88"/>
        <end position="106"/>
    </location>
</feature>
<evidence type="ECO:0000256" key="6">
    <source>
        <dbReference type="ARBA" id="ARBA00023136"/>
    </source>
</evidence>
<feature type="transmembrane region" description="Helical" evidence="7">
    <location>
        <begin position="146"/>
        <end position="165"/>
    </location>
</feature>
<keyword evidence="2" id="KW-1003">Cell membrane</keyword>
<dbReference type="AlphaFoldDB" id="A0A956SE15"/>
<dbReference type="PANTHER" id="PTHR22926">
    <property type="entry name" value="PHOSPHO-N-ACETYLMURAMOYL-PENTAPEPTIDE-TRANSFERASE"/>
    <property type="match status" value="1"/>
</dbReference>
<organism evidence="8 9">
    <name type="scientific">Eiseniibacteriota bacterium</name>
    <dbReference type="NCBI Taxonomy" id="2212470"/>
    <lineage>
        <taxon>Bacteria</taxon>
        <taxon>Candidatus Eiseniibacteriota</taxon>
    </lineage>
</organism>
<evidence type="ECO:0000256" key="1">
    <source>
        <dbReference type="ARBA" id="ARBA00004651"/>
    </source>
</evidence>
<dbReference type="InterPro" id="IPR000715">
    <property type="entry name" value="Glycosyl_transferase_4"/>
</dbReference>
<proteinExistence type="predicted"/>
<evidence type="ECO:0000313" key="9">
    <source>
        <dbReference type="Proteomes" id="UP000739538"/>
    </source>
</evidence>
<dbReference type="Proteomes" id="UP000739538">
    <property type="component" value="Unassembled WGS sequence"/>
</dbReference>
<evidence type="ECO:0000256" key="3">
    <source>
        <dbReference type="ARBA" id="ARBA00022679"/>
    </source>
</evidence>
<dbReference type="GO" id="GO:0016780">
    <property type="term" value="F:phosphotransferase activity, for other substituted phosphate groups"/>
    <property type="evidence" value="ECO:0007669"/>
    <property type="project" value="InterPro"/>
</dbReference>
<keyword evidence="3" id="KW-0808">Transferase</keyword>
<evidence type="ECO:0000256" key="5">
    <source>
        <dbReference type="ARBA" id="ARBA00022989"/>
    </source>
</evidence>
<reference evidence="8" key="1">
    <citation type="submission" date="2020-04" db="EMBL/GenBank/DDBJ databases">
        <authorList>
            <person name="Zhang T."/>
        </authorList>
    </citation>
    <scope>NUCLEOTIDE SEQUENCE</scope>
    <source>
        <strain evidence="8">HKST-UBA02</strain>
    </source>
</reference>
<keyword evidence="5 7" id="KW-1133">Transmembrane helix</keyword>
<gene>
    <name evidence="8" type="ORF">KDA27_08570</name>
</gene>
<reference evidence="8" key="2">
    <citation type="journal article" date="2021" name="Microbiome">
        <title>Successional dynamics and alternative stable states in a saline activated sludge microbial community over 9 years.</title>
        <authorList>
            <person name="Wang Y."/>
            <person name="Ye J."/>
            <person name="Ju F."/>
            <person name="Liu L."/>
            <person name="Boyd J.A."/>
            <person name="Deng Y."/>
            <person name="Parks D.H."/>
            <person name="Jiang X."/>
            <person name="Yin X."/>
            <person name="Woodcroft B.J."/>
            <person name="Tyson G.W."/>
            <person name="Hugenholtz P."/>
            <person name="Polz M.F."/>
            <person name="Zhang T."/>
        </authorList>
    </citation>
    <scope>NUCLEOTIDE SEQUENCE</scope>
    <source>
        <strain evidence="8">HKST-UBA02</strain>
    </source>
</reference>
<keyword evidence="4 7" id="KW-0812">Transmembrane</keyword>
<dbReference type="GO" id="GO:0009103">
    <property type="term" value="P:lipopolysaccharide biosynthetic process"/>
    <property type="evidence" value="ECO:0007669"/>
    <property type="project" value="TreeGrafter"/>
</dbReference>
<evidence type="ECO:0000256" key="7">
    <source>
        <dbReference type="SAM" id="Phobius"/>
    </source>
</evidence>
<keyword evidence="6 7" id="KW-0472">Membrane</keyword>
<evidence type="ECO:0000313" key="8">
    <source>
        <dbReference type="EMBL" id="MCA9755839.1"/>
    </source>
</evidence>
<feature type="transmembrane region" description="Helical" evidence="7">
    <location>
        <begin position="291"/>
        <end position="310"/>
    </location>
</feature>
<dbReference type="GO" id="GO:0071555">
    <property type="term" value="P:cell wall organization"/>
    <property type="evidence" value="ECO:0007669"/>
    <property type="project" value="TreeGrafter"/>
</dbReference>
<feature type="transmembrane region" description="Helical" evidence="7">
    <location>
        <begin position="247"/>
        <end position="270"/>
    </location>
</feature>
<feature type="transmembrane region" description="Helical" evidence="7">
    <location>
        <begin position="59"/>
        <end position="76"/>
    </location>
</feature>
<evidence type="ECO:0008006" key="10">
    <source>
        <dbReference type="Google" id="ProtNLM"/>
    </source>
</evidence>
<comment type="subcellular location">
    <subcellularLocation>
        <location evidence="1">Cell membrane</location>
        <topology evidence="1">Multi-pass membrane protein</topology>
    </subcellularLocation>
</comment>
<feature type="transmembrane region" description="Helical" evidence="7">
    <location>
        <begin position="35"/>
        <end position="52"/>
    </location>
</feature>
<protein>
    <recommendedName>
        <fullName evidence="10">Undecaprenyl/decaprenyl-phosphate alpha-N-acetylglucosaminyl 1-phosphate transferase</fullName>
    </recommendedName>
</protein>
<comment type="caution">
    <text evidence="8">The sequence shown here is derived from an EMBL/GenBank/DDBJ whole genome shotgun (WGS) entry which is preliminary data.</text>
</comment>
<dbReference type="PANTHER" id="PTHR22926:SF3">
    <property type="entry name" value="UNDECAPRENYL-PHOSPHATE ALPHA-N-ACETYLGLUCOSAMINYL 1-PHOSPHATE TRANSFERASE"/>
    <property type="match status" value="1"/>
</dbReference>
<dbReference type="Pfam" id="PF00953">
    <property type="entry name" value="Glycos_transf_4"/>
    <property type="match status" value="1"/>
</dbReference>
<feature type="transmembrane region" description="Helical" evidence="7">
    <location>
        <begin position="221"/>
        <end position="241"/>
    </location>
</feature>
<sequence length="314" mass="33221">MASIPLWTRRLVRGGWLDHARDDRHSVRSVPRTGGIGWLTGWVLGVAFAALLEYFHSRTGIYCAGLVVLAFVLGLMDDHGKVSPLIKGTTALLFLGLFLRVSLLWFDFDGWRPDWIGFAPPATGHAALALIGRATASASQAGASTAWFALVLAIAFALHLAFQIFDNLDGVVGATSMVGLLHLAMGAGTSEFAILGLVGASASLGFLGWNHPPARAFLGNAGSQCVGLIAAGLLGAALLRAGSGRSMVAIALPFAWPLFDLGFVVLTRLARRTPPWVGGRDHTTHLLARRIGDGPTFLVVLLVSLILAVVSRFL</sequence>